<feature type="domain" description="DJ-1/PfpI" evidence="2">
    <location>
        <begin position="34"/>
        <end position="187"/>
    </location>
</feature>
<keyword evidence="4" id="KW-1185">Reference proteome</keyword>
<organism evidence="3 4">
    <name type="scientific">Phenylobacterium zucineum (strain HLK1)</name>
    <dbReference type="NCBI Taxonomy" id="450851"/>
    <lineage>
        <taxon>Bacteria</taxon>
        <taxon>Pseudomonadati</taxon>
        <taxon>Pseudomonadota</taxon>
        <taxon>Alphaproteobacteria</taxon>
        <taxon>Caulobacterales</taxon>
        <taxon>Caulobacteraceae</taxon>
        <taxon>Phenylobacterium</taxon>
    </lineage>
</organism>
<dbReference type="InterPro" id="IPR029062">
    <property type="entry name" value="Class_I_gatase-like"/>
</dbReference>
<dbReference type="PANTHER" id="PTHR43130:SF3">
    <property type="entry name" value="HTH-TYPE TRANSCRIPTIONAL REGULATOR RV1931C"/>
    <property type="match status" value="1"/>
</dbReference>
<name>B4R8U1_PHEZH</name>
<dbReference type="OrthoDB" id="9793422at2"/>
<dbReference type="RefSeq" id="WP_012523444.1">
    <property type="nucleotide sequence ID" value="NC_011144.1"/>
</dbReference>
<dbReference type="AlphaFoldDB" id="B4R8U1"/>
<dbReference type="Proteomes" id="UP000001868">
    <property type="component" value="Chromosome"/>
</dbReference>
<gene>
    <name evidence="3" type="ordered locus">PHZ_c2897</name>
</gene>
<dbReference type="PANTHER" id="PTHR43130">
    <property type="entry name" value="ARAC-FAMILY TRANSCRIPTIONAL REGULATOR"/>
    <property type="match status" value="1"/>
</dbReference>
<dbReference type="EMBL" id="CP000747">
    <property type="protein sequence ID" value="ACG79306.1"/>
    <property type="molecule type" value="Genomic_DNA"/>
</dbReference>
<dbReference type="HOGENOM" id="CLU_730944_0_0_5"/>
<dbReference type="Gene3D" id="3.40.50.880">
    <property type="match status" value="1"/>
</dbReference>
<dbReference type="InterPro" id="IPR052158">
    <property type="entry name" value="INH-QAR"/>
</dbReference>
<dbReference type="InterPro" id="IPR002818">
    <property type="entry name" value="DJ-1/PfpI"/>
</dbReference>
<evidence type="ECO:0000256" key="1">
    <source>
        <dbReference type="SAM" id="SignalP"/>
    </source>
</evidence>
<evidence type="ECO:0000313" key="4">
    <source>
        <dbReference type="Proteomes" id="UP000001868"/>
    </source>
</evidence>
<accession>B4R8U1</accession>
<dbReference type="KEGG" id="pzu:PHZ_c2897"/>
<feature type="chain" id="PRO_5002822360" evidence="1">
    <location>
        <begin position="24"/>
        <end position="345"/>
    </location>
</feature>
<reference evidence="3 4" key="1">
    <citation type="journal article" date="2008" name="BMC Genomics">
        <title>Complete genome of Phenylobacterium zucineum - a novel facultative intracellular bacterium isolated from human erythroleukemia cell line K562.</title>
        <authorList>
            <person name="Luo Y."/>
            <person name="Xu X."/>
            <person name="Ding Z."/>
            <person name="Liu Z."/>
            <person name="Zhang B."/>
            <person name="Yan Z."/>
            <person name="Sun J."/>
            <person name="Hu S."/>
            <person name="Hu X."/>
        </authorList>
    </citation>
    <scope>NUCLEOTIDE SEQUENCE [LARGE SCALE GENOMIC DNA]</scope>
    <source>
        <strain evidence="3 4">HLK1</strain>
    </source>
</reference>
<feature type="signal peptide" evidence="1">
    <location>
        <begin position="1"/>
        <end position="23"/>
    </location>
</feature>
<sequence>MPRLTILLAVLAAALSLAGAAAARPLVAILADARGTVATDLMAPYAILAESGAVDVQVVSATRGPVRLTPGYAWVRPQASLADLARRPPDVIIVPALEVEDDPARAAWLRDQLARGARIMSICNGARTLAAAGLLDGRQATVHWYSRNEMRKRHPKVRWREDRRWVTDGPITTTAGISAGEPATLQLLRELAGEDVMRATAARLSLPLPDSRHDGAAYRLTLGAMRHAAFNRLAFWTHEDVAVPLSPGFDEIAFGTAIDAWSRTWRSTAWASGAPATVSRHGLVVYRAQTPPGRFDRRAPLPRPDVMLNTFAQVRRAYGGATARFVALQFEHPGFQHLGAAAGRR</sequence>
<evidence type="ECO:0000259" key="2">
    <source>
        <dbReference type="Pfam" id="PF01965"/>
    </source>
</evidence>
<dbReference type="Pfam" id="PF01965">
    <property type="entry name" value="DJ-1_PfpI"/>
    <property type="match status" value="1"/>
</dbReference>
<evidence type="ECO:0000313" key="3">
    <source>
        <dbReference type="EMBL" id="ACG79306.1"/>
    </source>
</evidence>
<dbReference type="SUPFAM" id="SSF52317">
    <property type="entry name" value="Class I glutamine amidotransferase-like"/>
    <property type="match status" value="1"/>
</dbReference>
<dbReference type="eggNOG" id="COG0693">
    <property type="taxonomic scope" value="Bacteria"/>
</dbReference>
<proteinExistence type="predicted"/>
<protein>
    <submittedName>
        <fullName evidence="3">Transcriptional regulator</fullName>
    </submittedName>
</protein>
<dbReference type="STRING" id="450851.PHZ_c2897"/>
<keyword evidence="1" id="KW-0732">Signal</keyword>